<evidence type="ECO:0000256" key="1">
    <source>
        <dbReference type="SAM" id="MobiDB-lite"/>
    </source>
</evidence>
<proteinExistence type="predicted"/>
<feature type="chain" id="PRO_5006133346" evidence="2">
    <location>
        <begin position="26"/>
        <end position="1363"/>
    </location>
</feature>
<dbReference type="EMBL" id="LGKP01000006">
    <property type="protein sequence ID" value="KPL91351.1"/>
    <property type="molecule type" value="Genomic_DNA"/>
</dbReference>
<feature type="region of interest" description="Disordered" evidence="1">
    <location>
        <begin position="55"/>
        <end position="91"/>
    </location>
</feature>
<organism evidence="3 4">
    <name type="scientific">Herpetosiphon geysericola</name>
    <dbReference type="NCBI Taxonomy" id="70996"/>
    <lineage>
        <taxon>Bacteria</taxon>
        <taxon>Bacillati</taxon>
        <taxon>Chloroflexota</taxon>
        <taxon>Chloroflexia</taxon>
        <taxon>Herpetosiphonales</taxon>
        <taxon>Herpetosiphonaceae</taxon>
        <taxon>Herpetosiphon</taxon>
    </lineage>
</organism>
<accession>A0A0P6Y558</accession>
<evidence type="ECO:0000313" key="3">
    <source>
        <dbReference type="EMBL" id="KPL91351.1"/>
    </source>
</evidence>
<protein>
    <submittedName>
        <fullName evidence="3">Uncharacterized protein</fullName>
    </submittedName>
</protein>
<evidence type="ECO:0000313" key="4">
    <source>
        <dbReference type="Proteomes" id="UP000050277"/>
    </source>
</evidence>
<evidence type="ECO:0000256" key="2">
    <source>
        <dbReference type="SAM" id="SignalP"/>
    </source>
</evidence>
<keyword evidence="4" id="KW-1185">Reference proteome</keyword>
<comment type="caution">
    <text evidence="3">The sequence shown here is derived from an EMBL/GenBank/DDBJ whole genome shotgun (WGS) entry which is preliminary data.</text>
</comment>
<reference evidence="3 4" key="1">
    <citation type="submission" date="2015-07" db="EMBL/GenBank/DDBJ databases">
        <title>Whole genome sequence of Herpetosiphon geysericola DSM 7119.</title>
        <authorList>
            <person name="Hemp J."/>
            <person name="Ward L.M."/>
            <person name="Pace L.A."/>
            <person name="Fischer W.W."/>
        </authorList>
    </citation>
    <scope>NUCLEOTIDE SEQUENCE [LARGE SCALE GENOMIC DNA]</scope>
    <source>
        <strain evidence="3 4">DSM 7119</strain>
    </source>
</reference>
<sequence>MIPIRRVMSMLIVSSMMIGIVPSKAVQSTASTVQPVAQHATLNDILLDAEHSTLDLETDPCPEPAASVDLPDLEPAPNQPQNASVKHTNQALPPTNYPLNCEFARNREILATLSPESFSLENANQAFTTEALVVPDASQMLMFEYIVGRKTADSMTPLYVEVLSGANFATVTNISNWRIKGQYRLGWQTGRLNIQAFRGQTIKIRFINDWWWIDQPSAQVRNLRLVQEIPDWELSTIGEFAIHNDHLIGAYAVITGASASLISAPINLNQQVQSLTFRYRTGRWQSDRTAPLFVEILSGTTFATVTNIDQWTLQGRLTDGWHEAVLDVQAFRGQTIKIKIINDWWPHDPQVTAIDRFTFNRSVPGWDISNASFVRTNTAALPSGTPLNVDFEQDFIAFDVIENPDFEQDQLVLSELQQPLINLEGLQTRASSVDFGVPSAATSIHFEYMVGDVDDVNNTRRLLVTLLSGENFEILEFPQGHTFVSSSQAGWQQGRIDLVGYRGKTIKLQFINDAYGRPISQIKAFKLVQDVPAWQVQNHQFLSIDHNPTQGNYGYLYGHATQLTSLDFTVPLTAQQVRFDYQAGFSDNPAARQRVAISILSGNTFEIVHALPADSLLGSTDQGWQTVALDLQRFQDQTIKLQFTLEAHNTAYLRLDNLQVGHVLAGWSSSEHTPIMLETRDSNRQVVRFAGSNARFTSDAWTVLSDTEALQFNYKTQHPDAWWRSVIEVYVLSGDGFEIVTPIDAGLVYGYGNDPNNGWHEAHLGLAQFQGQTIKLQFKHQGHGYSTSWLDNLQLIAGETRAKQAAQDAPDHAFIEISRAGQYVTSSSFELASDSQFLRFVYQVGNKDHGNAQHHLAVEVLSGANFTTISRIDQYQLYHSLNDGWKIAQLPIQQFQNQTIKIRFIAPGWVSAPIVRIDKVALLNPRASITGPINVPGVTYLNVPLAELAGITTPTTMTINSLVIYDEYMEVAGHVHYSNKTYPFALTGDLYHSSLGTPGDIVADLQDTTGTFEALYFALRQQPFGPQANPSIVDQNLSLYLQRHGTREATLIDLGLDDSLSALLSPIFELPALISANYADDYWFGKLLEPQSTFEALGDPDEKKWTWKRTTIGKDCTLLQRLDFGVVVSVPDGNIGQNSGKFGSQLEVLGSISNGYVTPGQSWPADSCDIYDADNAGVTLGSRDDPVTVKIVSSGNNLTGNDAQGDYLSDATFGGDATRFKGNQLWFDQFIGDLIKSVDMVSKLFSIPITVGDVSQLFPESTPDMGNKPSLSNSMILNDWDDNPNTKIKVLRVPFQQSVLVKQRDYFMVSATIACKKQNSNRDMLVKIYWDIPLYDNVSRKELNVNLYNRSFLVDYKSGPCNN</sequence>
<dbReference type="Proteomes" id="UP000050277">
    <property type="component" value="Unassembled WGS sequence"/>
</dbReference>
<feature type="compositionally biased region" description="Polar residues" evidence="1">
    <location>
        <begin position="79"/>
        <end position="91"/>
    </location>
</feature>
<name>A0A0P6Y558_9CHLR</name>
<feature type="signal peptide" evidence="2">
    <location>
        <begin position="1"/>
        <end position="25"/>
    </location>
</feature>
<dbReference type="STRING" id="70996.SE18_02710"/>
<keyword evidence="2" id="KW-0732">Signal</keyword>
<gene>
    <name evidence="3" type="ORF">SE18_02710</name>
</gene>